<dbReference type="SUPFAM" id="SSF46785">
    <property type="entry name" value="Winged helix' DNA-binding domain"/>
    <property type="match status" value="1"/>
</dbReference>
<evidence type="ECO:0000313" key="6">
    <source>
        <dbReference type="EMBL" id="AXN40794.1"/>
    </source>
</evidence>
<proteinExistence type="predicted"/>
<dbReference type="InterPro" id="IPR014757">
    <property type="entry name" value="Tscrpt_reg_IclR_C"/>
</dbReference>
<evidence type="ECO:0000256" key="1">
    <source>
        <dbReference type="ARBA" id="ARBA00023015"/>
    </source>
</evidence>
<keyword evidence="1" id="KW-0805">Transcription regulation</keyword>
<evidence type="ECO:0000259" key="5">
    <source>
        <dbReference type="PROSITE" id="PS51078"/>
    </source>
</evidence>
<sequence>MQTIDRAMNVVNMLVSKSSENGLSITELSQECDLPIGSIHRVLKAMSKHGLIKQDEQSKRYGLGDIWMEYGLKMYDTLDYISIIRPELERLMHKVEESVFLYRPMGLESIIIERIDSERNPIRVYDQLGSRIPFHVGAANKVMLAYMPEKQAKKVIDTLVPEKEKIEFLEVLKDMNFKGYGISHSERTEGTSSVAAPILNFFGEVSGAISIGFVSFNLTPERLNILVKNVMETSQSMSAKLGYNGSEHTKAMNRSF</sequence>
<protein>
    <submittedName>
        <fullName evidence="7">IclR family transcriptional regulator</fullName>
    </submittedName>
</protein>
<dbReference type="RefSeq" id="WP_098174809.1">
    <property type="nucleotide sequence ID" value="NZ_CP030926.1"/>
</dbReference>
<dbReference type="Pfam" id="PF09339">
    <property type="entry name" value="HTH_IclR"/>
    <property type="match status" value="1"/>
</dbReference>
<dbReference type="PROSITE" id="PS51078">
    <property type="entry name" value="ICLR_ED"/>
    <property type="match status" value="1"/>
</dbReference>
<feature type="domain" description="HTH iclR-type" evidence="4">
    <location>
        <begin position="1"/>
        <end position="65"/>
    </location>
</feature>
<dbReference type="PROSITE" id="PS51077">
    <property type="entry name" value="HTH_ICLR"/>
    <property type="match status" value="1"/>
</dbReference>
<dbReference type="GO" id="GO:0003700">
    <property type="term" value="F:DNA-binding transcription factor activity"/>
    <property type="evidence" value="ECO:0007669"/>
    <property type="project" value="TreeGrafter"/>
</dbReference>
<evidence type="ECO:0000256" key="2">
    <source>
        <dbReference type="ARBA" id="ARBA00023125"/>
    </source>
</evidence>
<organism evidence="7 8">
    <name type="scientific">Peribacillus butanolivorans</name>
    <dbReference type="NCBI Taxonomy" id="421767"/>
    <lineage>
        <taxon>Bacteria</taxon>
        <taxon>Bacillati</taxon>
        <taxon>Bacillota</taxon>
        <taxon>Bacilli</taxon>
        <taxon>Bacillales</taxon>
        <taxon>Bacillaceae</taxon>
        <taxon>Peribacillus</taxon>
    </lineage>
</organism>
<dbReference type="SMART" id="SM00346">
    <property type="entry name" value="HTH_ICLR"/>
    <property type="match status" value="1"/>
</dbReference>
<keyword evidence="2" id="KW-0238">DNA-binding</keyword>
<dbReference type="InterPro" id="IPR050707">
    <property type="entry name" value="HTH_MetabolicPath_Reg"/>
</dbReference>
<name>A0AAX0RT41_9BACI</name>
<dbReference type="GO" id="GO:0045892">
    <property type="term" value="P:negative regulation of DNA-templated transcription"/>
    <property type="evidence" value="ECO:0007669"/>
    <property type="project" value="TreeGrafter"/>
</dbReference>
<evidence type="ECO:0000313" key="9">
    <source>
        <dbReference type="Proteomes" id="UP000260457"/>
    </source>
</evidence>
<evidence type="ECO:0000313" key="8">
    <source>
        <dbReference type="Proteomes" id="UP000220106"/>
    </source>
</evidence>
<gene>
    <name evidence="7" type="ORF">CN689_02725</name>
    <name evidence="6" type="ORF">DTO10_22060</name>
</gene>
<dbReference type="SUPFAM" id="SSF55781">
    <property type="entry name" value="GAF domain-like"/>
    <property type="match status" value="1"/>
</dbReference>
<dbReference type="InterPro" id="IPR036388">
    <property type="entry name" value="WH-like_DNA-bd_sf"/>
</dbReference>
<dbReference type="Proteomes" id="UP000260457">
    <property type="component" value="Chromosome"/>
</dbReference>
<evidence type="ECO:0000259" key="4">
    <source>
        <dbReference type="PROSITE" id="PS51077"/>
    </source>
</evidence>
<evidence type="ECO:0000256" key="3">
    <source>
        <dbReference type="ARBA" id="ARBA00023163"/>
    </source>
</evidence>
<accession>A0AAX0RT41</accession>
<reference evidence="6 9" key="2">
    <citation type="submission" date="2018-07" db="EMBL/GenBank/DDBJ databases">
        <title>The molecular basis for the intramolecular migration of carboxyl group in the catabolism of para-hydroxybenzoate via gentisate.</title>
        <authorList>
            <person name="Zhao H."/>
            <person name="Xu Y."/>
            <person name="Lin S."/>
            <person name="Spain J.C."/>
            <person name="Zhou N.-Y."/>
        </authorList>
    </citation>
    <scope>NUCLEOTIDE SEQUENCE [LARGE SCALE GENOMIC DNA]</scope>
    <source>
        <strain evidence="6 9">PHB-7a</strain>
    </source>
</reference>
<dbReference type="AlphaFoldDB" id="A0AAX0RT41"/>
<dbReference type="InterPro" id="IPR036390">
    <property type="entry name" value="WH_DNA-bd_sf"/>
</dbReference>
<dbReference type="PANTHER" id="PTHR30136:SF24">
    <property type="entry name" value="HTH-TYPE TRANSCRIPTIONAL REPRESSOR ALLR"/>
    <property type="match status" value="1"/>
</dbReference>
<dbReference type="Gene3D" id="1.10.10.10">
    <property type="entry name" value="Winged helix-like DNA-binding domain superfamily/Winged helix DNA-binding domain"/>
    <property type="match status" value="1"/>
</dbReference>
<evidence type="ECO:0000313" key="7">
    <source>
        <dbReference type="EMBL" id="PEJ37163.1"/>
    </source>
</evidence>
<dbReference type="InterPro" id="IPR005471">
    <property type="entry name" value="Tscrpt_reg_IclR_N"/>
</dbReference>
<dbReference type="KEGG" id="pbut:DTO10_22060"/>
<dbReference type="InterPro" id="IPR029016">
    <property type="entry name" value="GAF-like_dom_sf"/>
</dbReference>
<dbReference type="EMBL" id="NUEQ01000005">
    <property type="protein sequence ID" value="PEJ37163.1"/>
    <property type="molecule type" value="Genomic_DNA"/>
</dbReference>
<keyword evidence="3" id="KW-0804">Transcription</keyword>
<dbReference type="Gene3D" id="3.30.450.40">
    <property type="match status" value="1"/>
</dbReference>
<dbReference type="PANTHER" id="PTHR30136">
    <property type="entry name" value="HELIX-TURN-HELIX TRANSCRIPTIONAL REGULATOR, ICLR FAMILY"/>
    <property type="match status" value="1"/>
</dbReference>
<dbReference type="Proteomes" id="UP000220106">
    <property type="component" value="Unassembled WGS sequence"/>
</dbReference>
<dbReference type="Pfam" id="PF01614">
    <property type="entry name" value="IclR_C"/>
    <property type="match status" value="1"/>
</dbReference>
<feature type="domain" description="IclR-ED" evidence="5">
    <location>
        <begin position="66"/>
        <end position="243"/>
    </location>
</feature>
<dbReference type="EMBL" id="CP030926">
    <property type="protein sequence ID" value="AXN40794.1"/>
    <property type="molecule type" value="Genomic_DNA"/>
</dbReference>
<dbReference type="GO" id="GO:0003677">
    <property type="term" value="F:DNA binding"/>
    <property type="evidence" value="ECO:0007669"/>
    <property type="project" value="UniProtKB-KW"/>
</dbReference>
<reference evidence="7 8" key="1">
    <citation type="submission" date="2017-09" db="EMBL/GenBank/DDBJ databases">
        <title>Large-scale bioinformatics analysis of Bacillus genomes uncovers conserved roles of natural products in bacterial physiology.</title>
        <authorList>
            <consortium name="Agbiome Team Llc"/>
            <person name="Bleich R.M."/>
            <person name="Kirk G.J."/>
            <person name="Santa Maria K.C."/>
            <person name="Allen S.E."/>
            <person name="Farag S."/>
            <person name="Shank E.A."/>
            <person name="Bowers A."/>
        </authorList>
    </citation>
    <scope>NUCLEOTIDE SEQUENCE [LARGE SCALE GENOMIC DNA]</scope>
    <source>
        <strain evidence="7 8">AFS003229</strain>
    </source>
</reference>
<keyword evidence="9" id="KW-1185">Reference proteome</keyword>